<gene>
    <name evidence="1" type="ORF">C1645_810604</name>
</gene>
<name>A0A397SBC1_9GLOM</name>
<accession>A0A397SBC1</accession>
<evidence type="ECO:0000313" key="2">
    <source>
        <dbReference type="Proteomes" id="UP000265703"/>
    </source>
</evidence>
<evidence type="ECO:0000313" key="1">
    <source>
        <dbReference type="EMBL" id="RIA80041.1"/>
    </source>
</evidence>
<dbReference type="EMBL" id="QKYT01001062">
    <property type="protein sequence ID" value="RIA80041.1"/>
    <property type="molecule type" value="Genomic_DNA"/>
</dbReference>
<protein>
    <submittedName>
        <fullName evidence="1">Uncharacterized protein</fullName>
    </submittedName>
</protein>
<organism evidence="1 2">
    <name type="scientific">Glomus cerebriforme</name>
    <dbReference type="NCBI Taxonomy" id="658196"/>
    <lineage>
        <taxon>Eukaryota</taxon>
        <taxon>Fungi</taxon>
        <taxon>Fungi incertae sedis</taxon>
        <taxon>Mucoromycota</taxon>
        <taxon>Glomeromycotina</taxon>
        <taxon>Glomeromycetes</taxon>
        <taxon>Glomerales</taxon>
        <taxon>Glomeraceae</taxon>
        <taxon>Glomus</taxon>
    </lineage>
</organism>
<comment type="caution">
    <text evidence="1">The sequence shown here is derived from an EMBL/GenBank/DDBJ whole genome shotgun (WGS) entry which is preliminary data.</text>
</comment>
<proteinExistence type="predicted"/>
<dbReference type="AlphaFoldDB" id="A0A397SBC1"/>
<keyword evidence="2" id="KW-1185">Reference proteome</keyword>
<reference evidence="1 2" key="1">
    <citation type="submission" date="2018-06" db="EMBL/GenBank/DDBJ databases">
        <title>Comparative genomics reveals the genomic features of Rhizophagus irregularis, R. cerebriforme, R. diaphanum and Gigaspora rosea, and their symbiotic lifestyle signature.</title>
        <authorList>
            <person name="Morin E."/>
            <person name="San Clemente H."/>
            <person name="Chen E.C.H."/>
            <person name="De La Providencia I."/>
            <person name="Hainaut M."/>
            <person name="Kuo A."/>
            <person name="Kohler A."/>
            <person name="Murat C."/>
            <person name="Tang N."/>
            <person name="Roy S."/>
            <person name="Loubradou J."/>
            <person name="Henrissat B."/>
            <person name="Grigoriev I.V."/>
            <person name="Corradi N."/>
            <person name="Roux C."/>
            <person name="Martin F.M."/>
        </authorList>
    </citation>
    <scope>NUCLEOTIDE SEQUENCE [LARGE SCALE GENOMIC DNA]</scope>
    <source>
        <strain evidence="1 2">DAOM 227022</strain>
    </source>
</reference>
<dbReference type="Proteomes" id="UP000265703">
    <property type="component" value="Unassembled WGS sequence"/>
</dbReference>
<sequence length="136" mass="15815">MSSALNLKGEFILCSKVRGRHYREEDHKIIYFYSTKTKNNKWICKRMYKIPEGIEFISITKYDKLCVSSNNYVYELVIHTKKSRKIFNNDEIINVAYYNLPLSNPIVRGPDVSVVLTTRSNGQDKTFPLVAPNFIA</sequence>